<dbReference type="InterPro" id="IPR023631">
    <property type="entry name" value="Amidase_dom"/>
</dbReference>
<dbReference type="AlphaFoldDB" id="A0A8H6RMN9"/>
<dbReference type="InterPro" id="IPR036928">
    <property type="entry name" value="AS_sf"/>
</dbReference>
<dbReference type="Proteomes" id="UP000660729">
    <property type="component" value="Unassembled WGS sequence"/>
</dbReference>
<dbReference type="PANTHER" id="PTHR42678:SF2">
    <property type="entry name" value="AMIDASE FAMILY PROTEIN (AFU_ORTHOLOGUE AFUA_6G14410)"/>
    <property type="match status" value="1"/>
</dbReference>
<gene>
    <name evidence="3" type="ORF">HII31_03372</name>
</gene>
<evidence type="ECO:0000313" key="3">
    <source>
        <dbReference type="EMBL" id="KAF7195166.1"/>
    </source>
</evidence>
<dbReference type="PANTHER" id="PTHR42678">
    <property type="entry name" value="AMIDASE"/>
    <property type="match status" value="1"/>
</dbReference>
<evidence type="ECO:0000256" key="1">
    <source>
        <dbReference type="SAM" id="MobiDB-lite"/>
    </source>
</evidence>
<dbReference type="GO" id="GO:0016740">
    <property type="term" value="F:transferase activity"/>
    <property type="evidence" value="ECO:0007669"/>
    <property type="project" value="UniProtKB-KW"/>
</dbReference>
<evidence type="ECO:0000259" key="2">
    <source>
        <dbReference type="Pfam" id="PF01425"/>
    </source>
</evidence>
<reference evidence="3" key="1">
    <citation type="submission" date="2020-04" db="EMBL/GenBank/DDBJ databases">
        <title>Draft genome resource of the tomato pathogen Pseudocercospora fuligena.</title>
        <authorList>
            <person name="Zaccaron A."/>
        </authorList>
    </citation>
    <scope>NUCLEOTIDE SEQUENCE</scope>
    <source>
        <strain evidence="3">PF001</strain>
    </source>
</reference>
<dbReference type="SUPFAM" id="SSF75304">
    <property type="entry name" value="Amidase signature (AS) enzymes"/>
    <property type="match status" value="1"/>
</dbReference>
<feature type="domain" description="Amidase" evidence="2">
    <location>
        <begin position="55"/>
        <end position="446"/>
    </location>
</feature>
<keyword evidence="3" id="KW-0808">Transferase</keyword>
<sequence>MASFASDYGAEAGSASSKIGTWADFDMRVEPYRLSAVDALKAFESDSLTVEDYARSLLDRIKERDDVVKAWIYLDADQILEDAKALDRVPKSERGPLHGVGVAVKDVIYTKGMPTQHNSPIYKDSQPEVDAGSVAMLRNAGALILGKTTTTEFAANTVGTKTSNAHDPNRTPGGSSSGSGAAVADFQAPLALGTQTGGSMIRPASFNGTWAIKPTWNSVSREGQKIYSLSLDTVGWYGRCVEDLELVGKVFGLADDEVPRPLSNGVKGLKFAFMKTMVWNHAGSGTRNAFESGKQLLKDAGAEVEELDFPEEFSKLPTWHTVMLFSDGRVAFRPEYYMAKSSLAPDLVEHVEEYHGYTRKQYLEAFDGIAALRPKWDAIAEKYAAVIAPSVPDVAPEGLDRTGSAVFQGIWTTLHVPIVNVPAFRGEENLPIGLSLTSARYRDQNLMNVAREVGKVWIKDS</sequence>
<evidence type="ECO:0000313" key="4">
    <source>
        <dbReference type="Proteomes" id="UP000660729"/>
    </source>
</evidence>
<dbReference type="OrthoDB" id="6428749at2759"/>
<dbReference type="Gene3D" id="3.90.1300.10">
    <property type="entry name" value="Amidase signature (AS) domain"/>
    <property type="match status" value="1"/>
</dbReference>
<proteinExistence type="predicted"/>
<comment type="caution">
    <text evidence="3">The sequence shown here is derived from an EMBL/GenBank/DDBJ whole genome shotgun (WGS) entry which is preliminary data.</text>
</comment>
<dbReference type="Pfam" id="PF01425">
    <property type="entry name" value="Amidase"/>
    <property type="match status" value="1"/>
</dbReference>
<keyword evidence="4" id="KW-1185">Reference proteome</keyword>
<protein>
    <submittedName>
        <fullName evidence="3">Glutamyl-tRNA(Gln) amidotransferase subunit A 2</fullName>
    </submittedName>
</protein>
<name>A0A8H6RMN9_9PEZI</name>
<dbReference type="EMBL" id="JABCIY010000041">
    <property type="protein sequence ID" value="KAF7195166.1"/>
    <property type="molecule type" value="Genomic_DNA"/>
</dbReference>
<feature type="region of interest" description="Disordered" evidence="1">
    <location>
        <begin position="159"/>
        <end position="180"/>
    </location>
</feature>
<organism evidence="3 4">
    <name type="scientific">Pseudocercospora fuligena</name>
    <dbReference type="NCBI Taxonomy" id="685502"/>
    <lineage>
        <taxon>Eukaryota</taxon>
        <taxon>Fungi</taxon>
        <taxon>Dikarya</taxon>
        <taxon>Ascomycota</taxon>
        <taxon>Pezizomycotina</taxon>
        <taxon>Dothideomycetes</taxon>
        <taxon>Dothideomycetidae</taxon>
        <taxon>Mycosphaerellales</taxon>
        <taxon>Mycosphaerellaceae</taxon>
        <taxon>Pseudocercospora</taxon>
    </lineage>
</organism>
<accession>A0A8H6RMN9</accession>